<dbReference type="OrthoDB" id="2656691at2759"/>
<evidence type="ECO:0000313" key="3">
    <source>
        <dbReference type="Proteomes" id="UP000683000"/>
    </source>
</evidence>
<organism evidence="2 3">
    <name type="scientific">Boletus reticuloceps</name>
    <dbReference type="NCBI Taxonomy" id="495285"/>
    <lineage>
        <taxon>Eukaryota</taxon>
        <taxon>Fungi</taxon>
        <taxon>Dikarya</taxon>
        <taxon>Basidiomycota</taxon>
        <taxon>Agaricomycotina</taxon>
        <taxon>Agaricomycetes</taxon>
        <taxon>Agaricomycetidae</taxon>
        <taxon>Boletales</taxon>
        <taxon>Boletineae</taxon>
        <taxon>Boletaceae</taxon>
        <taxon>Boletoideae</taxon>
        <taxon>Boletus</taxon>
    </lineage>
</organism>
<keyword evidence="3" id="KW-1185">Reference proteome</keyword>
<evidence type="ECO:0000313" key="2">
    <source>
        <dbReference type="EMBL" id="KAG6382130.1"/>
    </source>
</evidence>
<name>A0A8I3AGZ5_9AGAM</name>
<sequence length="325" mass="36307">MSSGFFSTVDGDSWADNFPTSSDEIAQDFQYLRPMFSTSPEQLPTPLPDPDPSFPPIYSIAHRAPPSPNSHALFDFHARPLQTDNPSNYDYTRFGPVSTIPQPYTTLNAGPSLQRYSSSLADAVYQLVQVMNDPFPVHDTLYYSQDHSTYAHSYCNGSQAFVDQTKGYHPAMGIPYQQIQSSPTGMAQIPSAVPPYLPFQPMVSRSPQAQVPLTHQNSQGNHSITGSPYHPIRTSSLPVQSASPKEMMIGTCKWIGDDGTVCGTQIAYATVPEHLATHGIKKMTGNFRLQCRWLECRLRGDRKEMNRESIVRHVREMHLGRKRTL</sequence>
<dbReference type="EMBL" id="JAGFBS010000001">
    <property type="protein sequence ID" value="KAG6382130.1"/>
    <property type="molecule type" value="Genomic_DNA"/>
</dbReference>
<dbReference type="AlphaFoldDB" id="A0A8I3AGZ5"/>
<evidence type="ECO:0000256" key="1">
    <source>
        <dbReference type="SAM" id="MobiDB-lite"/>
    </source>
</evidence>
<dbReference type="Proteomes" id="UP000683000">
    <property type="component" value="Unassembled WGS sequence"/>
</dbReference>
<gene>
    <name evidence="2" type="ORF">JVT61DRAFT_773</name>
</gene>
<comment type="caution">
    <text evidence="2">The sequence shown here is derived from an EMBL/GenBank/DDBJ whole genome shotgun (WGS) entry which is preliminary data.</text>
</comment>
<accession>A0A8I3AGZ5</accession>
<proteinExistence type="predicted"/>
<feature type="compositionally biased region" description="Polar residues" evidence="1">
    <location>
        <begin position="213"/>
        <end position="226"/>
    </location>
</feature>
<feature type="region of interest" description="Disordered" evidence="1">
    <location>
        <begin position="213"/>
        <end position="240"/>
    </location>
</feature>
<reference evidence="2" key="1">
    <citation type="submission" date="2021-03" db="EMBL/GenBank/DDBJ databases">
        <title>Evolutionary innovations through gain and loss of genes in the ectomycorrhizal Boletales.</title>
        <authorList>
            <person name="Wu G."/>
            <person name="Miyauchi S."/>
            <person name="Morin E."/>
            <person name="Yang Z.-L."/>
            <person name="Xu J."/>
            <person name="Martin F.M."/>
        </authorList>
    </citation>
    <scope>NUCLEOTIDE SEQUENCE</scope>
    <source>
        <strain evidence="2">BR01</strain>
    </source>
</reference>
<protein>
    <submittedName>
        <fullName evidence="2">Uncharacterized protein</fullName>
    </submittedName>
</protein>